<organism evidence="7 8">
    <name type="scientific">Fusobacterium ulcerans</name>
    <dbReference type="NCBI Taxonomy" id="861"/>
    <lineage>
        <taxon>Bacteria</taxon>
        <taxon>Fusobacteriati</taxon>
        <taxon>Fusobacteriota</taxon>
        <taxon>Fusobacteriia</taxon>
        <taxon>Fusobacteriales</taxon>
        <taxon>Fusobacteriaceae</taxon>
        <taxon>Fusobacterium</taxon>
    </lineage>
</organism>
<evidence type="ECO:0000313" key="7">
    <source>
        <dbReference type="EMBL" id="SQI99979.1"/>
    </source>
</evidence>
<evidence type="ECO:0000259" key="6">
    <source>
        <dbReference type="SMART" id="SM01266"/>
    </source>
</evidence>
<dbReference type="Gene3D" id="2.160.10.10">
    <property type="entry name" value="Hexapeptide repeat proteins"/>
    <property type="match status" value="1"/>
</dbReference>
<dbReference type="GeneID" id="78454942"/>
<keyword evidence="3" id="KW-0677">Repeat</keyword>
<evidence type="ECO:0000256" key="1">
    <source>
        <dbReference type="ARBA" id="ARBA00007274"/>
    </source>
</evidence>
<dbReference type="Proteomes" id="UP000249008">
    <property type="component" value="Chromosome 1"/>
</dbReference>
<evidence type="ECO:0000313" key="8">
    <source>
        <dbReference type="Proteomes" id="UP000249008"/>
    </source>
</evidence>
<dbReference type="EMBL" id="LS483487">
    <property type="protein sequence ID" value="SQI99979.1"/>
    <property type="molecule type" value="Genomic_DNA"/>
</dbReference>
<dbReference type="InterPro" id="IPR039369">
    <property type="entry name" value="LacA-like"/>
</dbReference>
<accession>A0AAX2J6U8</accession>
<keyword evidence="4 5" id="KW-0012">Acyltransferase</keyword>
<reference evidence="7 8" key="1">
    <citation type="submission" date="2018-06" db="EMBL/GenBank/DDBJ databases">
        <authorList>
            <consortium name="Pathogen Informatics"/>
            <person name="Doyle S."/>
        </authorList>
    </citation>
    <scope>NUCLEOTIDE SEQUENCE [LARGE SCALE GENOMIC DNA]</scope>
    <source>
        <strain evidence="7 8">NCTC12112</strain>
    </source>
</reference>
<protein>
    <recommendedName>
        <fullName evidence="5">Acetyltransferase</fullName>
        <ecNumber evidence="5">2.3.1.-</ecNumber>
    </recommendedName>
</protein>
<evidence type="ECO:0000256" key="4">
    <source>
        <dbReference type="ARBA" id="ARBA00023315"/>
    </source>
</evidence>
<dbReference type="SUPFAM" id="SSF51161">
    <property type="entry name" value="Trimeric LpxA-like enzymes"/>
    <property type="match status" value="1"/>
</dbReference>
<name>A0AAX2J6U8_9FUSO</name>
<gene>
    <name evidence="7" type="ORF">NCTC12112_00347</name>
</gene>
<dbReference type="Pfam" id="PF12464">
    <property type="entry name" value="Mac"/>
    <property type="match status" value="1"/>
</dbReference>
<sequence>MNREKERMLSGKLYQGNTEELVAERAEAKKKCFEINNISPEKSHEIMQKVRELFGETGENTSVKTPIMCDYGYNISLGENSFINHDCIFLDIGKVKIGKNVLIGPRVSFLAVNHPLFPSERETGYEYGTHITIEDGVWIGGAVTINDGVTIGKNSVIGSGSVVVKDIPENVIAVGNPCRVLRKIDEKDKMMKEFHLEEKC</sequence>
<dbReference type="KEGG" id="ful:C4N20_08980"/>
<dbReference type="PANTHER" id="PTHR43017">
    <property type="entry name" value="GALACTOSIDE O-ACETYLTRANSFERASE"/>
    <property type="match status" value="1"/>
</dbReference>
<proteinExistence type="inferred from homology"/>
<dbReference type="FunFam" id="2.160.10.10:FF:000008">
    <property type="entry name" value="Maltose O-acetyltransferase"/>
    <property type="match status" value="1"/>
</dbReference>
<evidence type="ECO:0000256" key="2">
    <source>
        <dbReference type="ARBA" id="ARBA00022679"/>
    </source>
</evidence>
<keyword evidence="2 5" id="KW-0808">Transferase</keyword>
<dbReference type="PANTHER" id="PTHR43017:SF1">
    <property type="entry name" value="ACETYLTRANSFERASE YJL218W-RELATED"/>
    <property type="match status" value="1"/>
</dbReference>
<dbReference type="SMART" id="SM01266">
    <property type="entry name" value="Mac"/>
    <property type="match status" value="1"/>
</dbReference>
<dbReference type="RefSeq" id="WP_005979215.1">
    <property type="nucleotide sequence ID" value="NZ_CABKNW010000004.1"/>
</dbReference>
<comment type="similarity">
    <text evidence="1 5">Belongs to the transferase hexapeptide repeat family.</text>
</comment>
<dbReference type="Pfam" id="PF00132">
    <property type="entry name" value="Hexapep"/>
    <property type="match status" value="1"/>
</dbReference>
<dbReference type="AlphaFoldDB" id="A0AAX2J6U8"/>
<dbReference type="InterPro" id="IPR011004">
    <property type="entry name" value="Trimer_LpxA-like_sf"/>
</dbReference>
<dbReference type="InterPro" id="IPR024688">
    <property type="entry name" value="Mac_dom"/>
</dbReference>
<dbReference type="GO" id="GO:0008870">
    <property type="term" value="F:galactoside O-acetyltransferase activity"/>
    <property type="evidence" value="ECO:0007669"/>
    <property type="project" value="TreeGrafter"/>
</dbReference>
<feature type="domain" description="Maltose/galactoside acetyltransferase" evidence="6">
    <location>
        <begin position="5"/>
        <end position="59"/>
    </location>
</feature>
<dbReference type="InterPro" id="IPR018357">
    <property type="entry name" value="Hexapep_transf_CS"/>
</dbReference>
<dbReference type="EC" id="2.3.1.-" evidence="5"/>
<dbReference type="PROSITE" id="PS00101">
    <property type="entry name" value="HEXAPEP_TRANSFERASES"/>
    <property type="match status" value="1"/>
</dbReference>
<dbReference type="CDD" id="cd03357">
    <property type="entry name" value="LbH_MAT_GAT"/>
    <property type="match status" value="1"/>
</dbReference>
<dbReference type="InterPro" id="IPR001451">
    <property type="entry name" value="Hexapep"/>
</dbReference>
<evidence type="ECO:0000256" key="5">
    <source>
        <dbReference type="RuleBase" id="RU367021"/>
    </source>
</evidence>
<evidence type="ECO:0000256" key="3">
    <source>
        <dbReference type="ARBA" id="ARBA00022737"/>
    </source>
</evidence>